<evidence type="ECO:0000313" key="10">
    <source>
        <dbReference type="Proteomes" id="UP000619536"/>
    </source>
</evidence>
<reference evidence="9" key="2">
    <citation type="submission" date="2020-09" db="EMBL/GenBank/DDBJ databases">
        <authorList>
            <person name="Sun Q."/>
            <person name="Sedlacek I."/>
        </authorList>
    </citation>
    <scope>NUCLEOTIDE SEQUENCE</scope>
    <source>
        <strain evidence="9">CCM 8606</strain>
    </source>
</reference>
<keyword evidence="5" id="KW-0547">Nucleotide-binding</keyword>
<accession>A0A8J3EX22</accession>
<dbReference type="GO" id="GO:0005737">
    <property type="term" value="C:cytoplasm"/>
    <property type="evidence" value="ECO:0007669"/>
    <property type="project" value="InterPro"/>
</dbReference>
<dbReference type="Pfam" id="PF00480">
    <property type="entry name" value="ROK"/>
    <property type="match status" value="1"/>
</dbReference>
<dbReference type="EMBL" id="BMDH01000001">
    <property type="protein sequence ID" value="GGI12682.1"/>
    <property type="molecule type" value="Genomic_DNA"/>
</dbReference>
<dbReference type="RefSeq" id="WP_188354405.1">
    <property type="nucleotide sequence ID" value="NZ_BMDH01000001.1"/>
</dbReference>
<gene>
    <name evidence="9" type="primary">glkA</name>
    <name evidence="9" type="ORF">GCM10007377_02180</name>
</gene>
<dbReference type="PANTHER" id="PTHR18964:SF173">
    <property type="entry name" value="GLUCOKINASE"/>
    <property type="match status" value="1"/>
</dbReference>
<evidence type="ECO:0000313" key="9">
    <source>
        <dbReference type="EMBL" id="GGI12682.1"/>
    </source>
</evidence>
<evidence type="ECO:0000256" key="2">
    <source>
        <dbReference type="ARBA" id="ARBA00012323"/>
    </source>
</evidence>
<keyword evidence="4" id="KW-0808">Transferase</keyword>
<keyword evidence="10" id="KW-1185">Reference proteome</keyword>
<dbReference type="NCBIfam" id="TIGR00744">
    <property type="entry name" value="ROK_glcA_fam"/>
    <property type="match status" value="1"/>
</dbReference>
<comment type="similarity">
    <text evidence="1">Belongs to the ROK (NagC/XylR) family.</text>
</comment>
<dbReference type="EC" id="2.7.1.2" evidence="2"/>
<evidence type="ECO:0000256" key="8">
    <source>
        <dbReference type="ARBA" id="ARBA00032386"/>
    </source>
</evidence>
<dbReference type="AlphaFoldDB" id="A0A8J3EX22"/>
<dbReference type="InterPro" id="IPR049874">
    <property type="entry name" value="ROK_cs"/>
</dbReference>
<comment type="caution">
    <text evidence="9">The sequence shown here is derived from an EMBL/GenBank/DDBJ whole genome shotgun (WGS) entry which is preliminary data.</text>
</comment>
<evidence type="ECO:0000256" key="3">
    <source>
        <dbReference type="ARBA" id="ARBA00014701"/>
    </source>
</evidence>
<dbReference type="Proteomes" id="UP000619536">
    <property type="component" value="Unassembled WGS sequence"/>
</dbReference>
<sequence>MYTLGIDIGGTKIAGAVCDENDTIVSQWRVPTPTEPEEINDCIVEIYEEATKLHPEIPYIGISAAGNVKADRRTMSFSANIAKWIDYPLADRIEELLQGRAKVVVENDANCAGWGEYILGAGKGSKNMVMLTVGTGLGGAIVINGELYRGSFGMAAELGHLPMVSDGDFCGCGLRGCAERYTSGSALENFARAGMRRMPQKATRLLELCGGDVNALEGKMVSQAAAEGDELALYAFGKIGEWLGRTMAAIAAVLDPDVFVIGGGVVSVGNILLDPARYNYQRFLQASAYREHAQILPATAGGDAGMIGAADLARKELSKEQA</sequence>
<evidence type="ECO:0000256" key="5">
    <source>
        <dbReference type="ARBA" id="ARBA00022741"/>
    </source>
</evidence>
<dbReference type="SUPFAM" id="SSF53067">
    <property type="entry name" value="Actin-like ATPase domain"/>
    <property type="match status" value="1"/>
</dbReference>
<evidence type="ECO:0000256" key="1">
    <source>
        <dbReference type="ARBA" id="ARBA00006479"/>
    </source>
</evidence>
<evidence type="ECO:0000256" key="7">
    <source>
        <dbReference type="ARBA" id="ARBA00022840"/>
    </source>
</evidence>
<protein>
    <recommendedName>
        <fullName evidence="3">Glucokinase</fullName>
        <ecNumber evidence="2">2.7.1.2</ecNumber>
    </recommendedName>
    <alternativeName>
        <fullName evidence="8">Glucose kinase</fullName>
    </alternativeName>
</protein>
<reference evidence="9" key="1">
    <citation type="journal article" date="2014" name="Int. J. Syst. Evol. Microbiol.">
        <title>Complete genome sequence of Corynebacterium casei LMG S-19264T (=DSM 44701T), isolated from a smear-ripened cheese.</title>
        <authorList>
            <consortium name="US DOE Joint Genome Institute (JGI-PGF)"/>
            <person name="Walter F."/>
            <person name="Albersmeier A."/>
            <person name="Kalinowski J."/>
            <person name="Ruckert C."/>
        </authorList>
    </citation>
    <scope>NUCLEOTIDE SEQUENCE</scope>
    <source>
        <strain evidence="9">CCM 8606</strain>
    </source>
</reference>
<organism evidence="9 10">
    <name type="scientific">Galliscardovia ingluviei</name>
    <dbReference type="NCBI Taxonomy" id="1769422"/>
    <lineage>
        <taxon>Bacteria</taxon>
        <taxon>Bacillati</taxon>
        <taxon>Actinomycetota</taxon>
        <taxon>Actinomycetes</taxon>
        <taxon>Bifidobacteriales</taxon>
        <taxon>Bifidobacteriaceae</taxon>
        <taxon>Galliscardovia</taxon>
    </lineage>
</organism>
<dbReference type="GO" id="GO:0006096">
    <property type="term" value="P:glycolytic process"/>
    <property type="evidence" value="ECO:0007669"/>
    <property type="project" value="InterPro"/>
</dbReference>
<dbReference type="GO" id="GO:0004340">
    <property type="term" value="F:glucokinase activity"/>
    <property type="evidence" value="ECO:0007669"/>
    <property type="project" value="UniProtKB-EC"/>
</dbReference>
<evidence type="ECO:0000256" key="6">
    <source>
        <dbReference type="ARBA" id="ARBA00022777"/>
    </source>
</evidence>
<dbReference type="InterPro" id="IPR004654">
    <property type="entry name" value="ROK_glcA"/>
</dbReference>
<dbReference type="InterPro" id="IPR043129">
    <property type="entry name" value="ATPase_NBD"/>
</dbReference>
<dbReference type="PANTHER" id="PTHR18964">
    <property type="entry name" value="ROK (REPRESSOR, ORF, KINASE) FAMILY"/>
    <property type="match status" value="1"/>
</dbReference>
<dbReference type="Gene3D" id="3.30.420.40">
    <property type="match status" value="2"/>
</dbReference>
<name>A0A8J3EX22_9BIFI</name>
<evidence type="ECO:0000256" key="4">
    <source>
        <dbReference type="ARBA" id="ARBA00022679"/>
    </source>
</evidence>
<dbReference type="PROSITE" id="PS01125">
    <property type="entry name" value="ROK"/>
    <property type="match status" value="1"/>
</dbReference>
<dbReference type="GO" id="GO:0005524">
    <property type="term" value="F:ATP binding"/>
    <property type="evidence" value="ECO:0007669"/>
    <property type="project" value="UniProtKB-KW"/>
</dbReference>
<keyword evidence="6" id="KW-0418">Kinase</keyword>
<dbReference type="InterPro" id="IPR000600">
    <property type="entry name" value="ROK"/>
</dbReference>
<proteinExistence type="inferred from homology"/>
<keyword evidence="7" id="KW-0067">ATP-binding</keyword>